<dbReference type="Pfam" id="PF10199">
    <property type="entry name" value="Adaptin_binding"/>
    <property type="match status" value="1"/>
</dbReference>
<name>A0AAN7ZH54_9COLE</name>
<keyword evidence="2" id="KW-1185">Reference proteome</keyword>
<dbReference type="PANTHER" id="PTHR14659">
    <property type="entry name" value="ALPHA- AND GAMMA-ADAPTIN-BINDING PROTEIN P34"/>
    <property type="match status" value="1"/>
</dbReference>
<dbReference type="PANTHER" id="PTHR14659:SF1">
    <property type="entry name" value="ALPHA- AND GAMMA-ADAPTIN-BINDING PROTEIN P34"/>
    <property type="match status" value="1"/>
</dbReference>
<evidence type="ECO:0000313" key="1">
    <source>
        <dbReference type="EMBL" id="KAK5643712.1"/>
    </source>
</evidence>
<protein>
    <recommendedName>
        <fullName evidence="3">Alpha-and gamma-adaptin-binding protein p34</fullName>
    </recommendedName>
</protein>
<organism evidence="1 2">
    <name type="scientific">Pyrocoelia pectoralis</name>
    <dbReference type="NCBI Taxonomy" id="417401"/>
    <lineage>
        <taxon>Eukaryota</taxon>
        <taxon>Metazoa</taxon>
        <taxon>Ecdysozoa</taxon>
        <taxon>Arthropoda</taxon>
        <taxon>Hexapoda</taxon>
        <taxon>Insecta</taxon>
        <taxon>Pterygota</taxon>
        <taxon>Neoptera</taxon>
        <taxon>Endopterygota</taxon>
        <taxon>Coleoptera</taxon>
        <taxon>Polyphaga</taxon>
        <taxon>Elateriformia</taxon>
        <taxon>Elateroidea</taxon>
        <taxon>Lampyridae</taxon>
        <taxon>Lampyrinae</taxon>
        <taxon>Pyrocoelia</taxon>
    </lineage>
</organism>
<dbReference type="EMBL" id="JAVRBK010000005">
    <property type="protein sequence ID" value="KAK5643712.1"/>
    <property type="molecule type" value="Genomic_DNA"/>
</dbReference>
<sequence>MESKLSKPIILIVSSSSTKPKSVIKLLTGATNLTTETENEVSCTWQIDTKYYTANVDIYGVTDAYDRTSKFNDNVEALIIHMDSNKDSGLDDLEKWTSLENDCDPEIKLLICNYCNTETKVKKANAIEWCLKRGYELIELYPNIAKCEANDDEIIKEKVGVDRIIEALQTHMWSSLVMKSNRENVGNTCNEELGTALNSSQVKEGSSCGSFLTNEGTDDFTELFSQLHMIQESMKALPISQRKQCAEQMVTAFWHAIGGDEEEISDI</sequence>
<dbReference type="Gene3D" id="3.40.50.11960">
    <property type="match status" value="1"/>
</dbReference>
<dbReference type="Proteomes" id="UP001329430">
    <property type="component" value="Chromosome 5"/>
</dbReference>
<accession>A0AAN7ZH54</accession>
<proteinExistence type="predicted"/>
<dbReference type="AlphaFoldDB" id="A0AAN7ZH54"/>
<evidence type="ECO:0008006" key="3">
    <source>
        <dbReference type="Google" id="ProtNLM"/>
    </source>
</evidence>
<dbReference type="InterPro" id="IPR019341">
    <property type="entry name" value="Alpha/Gamma-adaptin-bd_p34"/>
</dbReference>
<evidence type="ECO:0000313" key="2">
    <source>
        <dbReference type="Proteomes" id="UP001329430"/>
    </source>
</evidence>
<comment type="caution">
    <text evidence="1">The sequence shown here is derived from an EMBL/GenBank/DDBJ whole genome shotgun (WGS) entry which is preliminary data.</text>
</comment>
<gene>
    <name evidence="1" type="ORF">RI129_007557</name>
</gene>
<reference evidence="1 2" key="1">
    <citation type="journal article" date="2024" name="Insects">
        <title>An Improved Chromosome-Level Genome Assembly of the Firefly Pyrocoelia pectoralis.</title>
        <authorList>
            <person name="Fu X."/>
            <person name="Meyer-Rochow V.B."/>
            <person name="Ballantyne L."/>
            <person name="Zhu X."/>
        </authorList>
    </citation>
    <scope>NUCLEOTIDE SEQUENCE [LARGE SCALE GENOMIC DNA]</scope>
    <source>
        <strain evidence="1">XCY_ONT2</strain>
    </source>
</reference>